<comment type="caution">
    <text evidence="2">The sequence shown here is derived from an EMBL/GenBank/DDBJ whole genome shotgun (WGS) entry which is preliminary data.</text>
</comment>
<evidence type="ECO:0000313" key="2">
    <source>
        <dbReference type="EMBL" id="MPN59989.1"/>
    </source>
</evidence>
<evidence type="ECO:0000256" key="1">
    <source>
        <dbReference type="SAM" id="Phobius"/>
    </source>
</evidence>
<dbReference type="EMBL" id="VSSQ01134654">
    <property type="protein sequence ID" value="MPN59989.1"/>
    <property type="molecule type" value="Genomic_DNA"/>
</dbReference>
<sequence>MFVCLLHAYFGTDFLGQVLYSLCMPGACLALLFPDWTAYPALNYESIFGFLVHGTIVAYAVMQLTSERVKPDMRKIWKPVVFLCIVVPPIYFLNKLWDTNFFFVNWPSAGSPLMLLWQLGGKAGYLPLYALLAFIALVIMYFPFAAKSAGSRYIAKGERKT</sequence>
<feature type="transmembrane region" description="Helical" evidence="1">
    <location>
        <begin position="76"/>
        <end position="93"/>
    </location>
</feature>
<dbReference type="Pfam" id="PF14808">
    <property type="entry name" value="TMEM164"/>
    <property type="match status" value="1"/>
</dbReference>
<evidence type="ECO:0008006" key="3">
    <source>
        <dbReference type="Google" id="ProtNLM"/>
    </source>
</evidence>
<gene>
    <name evidence="2" type="ORF">SDC9_207712</name>
</gene>
<proteinExistence type="predicted"/>
<keyword evidence="1" id="KW-1133">Transmembrane helix</keyword>
<keyword evidence="1" id="KW-0812">Transmembrane</keyword>
<name>A0A645JB72_9ZZZZ</name>
<dbReference type="AlphaFoldDB" id="A0A645JB72"/>
<accession>A0A645JB72</accession>
<feature type="transmembrane region" description="Helical" evidence="1">
    <location>
        <begin position="124"/>
        <end position="146"/>
    </location>
</feature>
<reference evidence="2" key="1">
    <citation type="submission" date="2019-08" db="EMBL/GenBank/DDBJ databases">
        <authorList>
            <person name="Kucharzyk K."/>
            <person name="Murdoch R.W."/>
            <person name="Higgins S."/>
            <person name="Loffler F."/>
        </authorList>
    </citation>
    <scope>NUCLEOTIDE SEQUENCE</scope>
</reference>
<protein>
    <recommendedName>
        <fullName evidence="3">TIGR02206 family membrane protein</fullName>
    </recommendedName>
</protein>
<feature type="transmembrane region" description="Helical" evidence="1">
    <location>
        <begin position="46"/>
        <end position="64"/>
    </location>
</feature>
<keyword evidence="1" id="KW-0472">Membrane</keyword>
<organism evidence="2">
    <name type="scientific">bioreactor metagenome</name>
    <dbReference type="NCBI Taxonomy" id="1076179"/>
    <lineage>
        <taxon>unclassified sequences</taxon>
        <taxon>metagenomes</taxon>
        <taxon>ecological metagenomes</taxon>
    </lineage>
</organism>